<comment type="similarity">
    <text evidence="3">Belongs to the Rieske iron-sulfur protein family.</text>
</comment>
<dbReference type="Gene3D" id="2.102.10.10">
    <property type="entry name" value="Rieske [2Fe-2S] iron-sulphur domain"/>
    <property type="match status" value="1"/>
</dbReference>
<dbReference type="RefSeq" id="WP_341370002.1">
    <property type="nucleotide sequence ID" value="NZ_JBBPCO010000003.1"/>
</dbReference>
<dbReference type="PROSITE" id="PS51296">
    <property type="entry name" value="RIESKE"/>
    <property type="match status" value="1"/>
</dbReference>
<dbReference type="InterPro" id="IPR019470">
    <property type="entry name" value="Ubiq_cytC_Rdtase_Fe-S_su_TAT"/>
</dbReference>
<dbReference type="Proteomes" id="UP001446205">
    <property type="component" value="Unassembled WGS sequence"/>
</dbReference>
<comment type="function">
    <text evidence="1">Component of the ubiquinol-cytochrome c reductase complex (complex III or cytochrome b-c1 complex), which is a respiratory chain that generates an electrochemical potential coupled to ATP synthesis.</text>
</comment>
<dbReference type="EC" id="7.1.1.8" evidence="5 20"/>
<dbReference type="InterPro" id="IPR006317">
    <property type="entry name" value="Ubiquinol_cyt_c_Rdtase_Fe-S-su"/>
</dbReference>
<evidence type="ECO:0000256" key="6">
    <source>
        <dbReference type="ARBA" id="ARBA00019816"/>
    </source>
</evidence>
<keyword evidence="7 20" id="KW-0813">Transport</keyword>
<keyword evidence="10" id="KW-0001">2Fe-2S</keyword>
<accession>A0ABU9D898</accession>
<dbReference type="NCBIfam" id="TIGR01409">
    <property type="entry name" value="TAT_signal_seq"/>
    <property type="match status" value="1"/>
</dbReference>
<evidence type="ECO:0000256" key="4">
    <source>
        <dbReference type="ARBA" id="ARBA00011649"/>
    </source>
</evidence>
<evidence type="ECO:0000256" key="3">
    <source>
        <dbReference type="ARBA" id="ARBA00010651"/>
    </source>
</evidence>
<protein>
    <recommendedName>
        <fullName evidence="6 20">Ubiquinol-cytochrome c reductase iron-sulfur subunit</fullName>
        <ecNumber evidence="5 20">7.1.1.8</ecNumber>
    </recommendedName>
</protein>
<dbReference type="PRINTS" id="PR00162">
    <property type="entry name" value="RIESKE"/>
</dbReference>
<name>A0ABU9D898_9PROT</name>
<dbReference type="Pfam" id="PF00355">
    <property type="entry name" value="Rieske"/>
    <property type="match status" value="1"/>
</dbReference>
<dbReference type="InterPro" id="IPR017941">
    <property type="entry name" value="Rieske_2Fe-2S"/>
</dbReference>
<evidence type="ECO:0000256" key="15">
    <source>
        <dbReference type="ARBA" id="ARBA00023004"/>
    </source>
</evidence>
<evidence type="ECO:0000256" key="18">
    <source>
        <dbReference type="ARBA" id="ARBA00023157"/>
    </source>
</evidence>
<dbReference type="PROSITE" id="PS51318">
    <property type="entry name" value="TAT"/>
    <property type="match status" value="1"/>
</dbReference>
<dbReference type="InterPro" id="IPR005805">
    <property type="entry name" value="Rieske_Fe-S_prot_C"/>
</dbReference>
<evidence type="ECO:0000256" key="5">
    <source>
        <dbReference type="ARBA" id="ARBA00012951"/>
    </source>
</evidence>
<comment type="miscellaneous">
    <text evidence="20">The Rieske protein is a high potential 2Fe-2S protein.</text>
</comment>
<evidence type="ECO:0000313" key="24">
    <source>
        <dbReference type="Proteomes" id="UP001446205"/>
    </source>
</evidence>
<dbReference type="InterPro" id="IPR006311">
    <property type="entry name" value="TAT_signal"/>
</dbReference>
<evidence type="ECO:0000256" key="21">
    <source>
        <dbReference type="RuleBase" id="RU004497"/>
    </source>
</evidence>
<evidence type="ECO:0000256" key="16">
    <source>
        <dbReference type="ARBA" id="ARBA00023014"/>
    </source>
</evidence>
<dbReference type="InterPro" id="IPR014349">
    <property type="entry name" value="Rieske_Fe-S_prot"/>
</dbReference>
<keyword evidence="8" id="KW-1003">Cell membrane</keyword>
<dbReference type="Pfam" id="PF10399">
    <property type="entry name" value="UCR_Fe-S_N"/>
    <property type="match status" value="1"/>
</dbReference>
<comment type="subcellular location">
    <subcellularLocation>
        <location evidence="2">Cell membrane</location>
        <topology evidence="2">Single-pass membrane protein</topology>
    </subcellularLocation>
</comment>
<dbReference type="InterPro" id="IPR019546">
    <property type="entry name" value="TAT_signal_bac_arc"/>
</dbReference>
<dbReference type="PANTHER" id="PTHR10134">
    <property type="entry name" value="CYTOCHROME B-C1 COMPLEX SUBUNIT RIESKE, MITOCHONDRIAL"/>
    <property type="match status" value="1"/>
</dbReference>
<dbReference type="Gene3D" id="1.20.5.510">
    <property type="entry name" value="Single helix bin"/>
    <property type="match status" value="1"/>
</dbReference>
<organism evidence="23 24">
    <name type="scientific">Thermithiobacillus plumbiphilus</name>
    <dbReference type="NCBI Taxonomy" id="1729899"/>
    <lineage>
        <taxon>Bacteria</taxon>
        <taxon>Pseudomonadati</taxon>
        <taxon>Pseudomonadota</taxon>
        <taxon>Acidithiobacillia</taxon>
        <taxon>Acidithiobacillales</taxon>
        <taxon>Thermithiobacillaceae</taxon>
        <taxon>Thermithiobacillus</taxon>
    </lineage>
</organism>
<gene>
    <name evidence="23" type="primary">petA</name>
    <name evidence="23" type="ORF">WOB96_04075</name>
</gene>
<keyword evidence="11" id="KW-0479">Metal-binding</keyword>
<evidence type="ECO:0000256" key="13">
    <source>
        <dbReference type="ARBA" id="ARBA00022982"/>
    </source>
</evidence>
<dbReference type="NCBIfam" id="TIGR01416">
    <property type="entry name" value="Rieske_proteo"/>
    <property type="match status" value="1"/>
</dbReference>
<evidence type="ECO:0000256" key="12">
    <source>
        <dbReference type="ARBA" id="ARBA00022967"/>
    </source>
</evidence>
<comment type="cofactor">
    <cofactor evidence="20">
        <name>[2Fe-2S] cluster</name>
        <dbReference type="ChEBI" id="CHEBI:190135"/>
    </cofactor>
    <text evidence="20">Binds 1 [2Fe-2S] cluster per subunit.</text>
</comment>
<evidence type="ECO:0000259" key="22">
    <source>
        <dbReference type="PROSITE" id="PS51296"/>
    </source>
</evidence>
<dbReference type="EMBL" id="JBBPCO010000003">
    <property type="protein sequence ID" value="MEK8088935.1"/>
    <property type="molecule type" value="Genomic_DNA"/>
</dbReference>
<keyword evidence="18" id="KW-1015">Disulfide bond</keyword>
<comment type="subunit">
    <text evidence="4 21">The main subunits of complex b-c1 are: cytochrome b, cytochrome c1 and the Rieske protein.</text>
</comment>
<evidence type="ECO:0000256" key="8">
    <source>
        <dbReference type="ARBA" id="ARBA00022475"/>
    </source>
</evidence>
<keyword evidence="12" id="KW-1278">Translocase</keyword>
<reference evidence="23 24" key="1">
    <citation type="submission" date="2024-04" db="EMBL/GenBank/DDBJ databases">
        <authorList>
            <person name="Abashina T."/>
            <person name="Shaikin A."/>
        </authorList>
    </citation>
    <scope>NUCLEOTIDE SEQUENCE [LARGE SCALE GENOMIC DNA]</scope>
    <source>
        <strain evidence="23 24">AAFK</strain>
    </source>
</reference>
<evidence type="ECO:0000256" key="2">
    <source>
        <dbReference type="ARBA" id="ARBA00004162"/>
    </source>
</evidence>
<evidence type="ECO:0000313" key="23">
    <source>
        <dbReference type="EMBL" id="MEK8088935.1"/>
    </source>
</evidence>
<evidence type="ECO:0000256" key="1">
    <source>
        <dbReference type="ARBA" id="ARBA00002444"/>
    </source>
</evidence>
<sequence length="193" mass="20897">MSEQGVDKGRRRFLTAATTAVGAVGAGFVAVPFIKNMMPSEAVKAASTTEVDLSKVEPGMQVMVLWQGKPVAIVNRTPAMLASLKKVTNTLVDPNSDQSEQPEYAKNEWRSRKPEYLVMLSICTHLGCVPLYKPEQGSVEPGWAGGYFCPCHGSKYDLAGRVLKNVPAPLNMTIPPYALFEGDKKVLIGKDVA</sequence>
<feature type="domain" description="Rieske" evidence="22">
    <location>
        <begin position="84"/>
        <end position="186"/>
    </location>
</feature>
<keyword evidence="15" id="KW-0408">Iron</keyword>
<evidence type="ECO:0000256" key="14">
    <source>
        <dbReference type="ARBA" id="ARBA00022989"/>
    </source>
</evidence>
<evidence type="ECO:0000256" key="11">
    <source>
        <dbReference type="ARBA" id="ARBA00022723"/>
    </source>
</evidence>
<dbReference type="CDD" id="cd03470">
    <property type="entry name" value="Rieske_cytochrome_bc1"/>
    <property type="match status" value="1"/>
</dbReference>
<evidence type="ECO:0000256" key="17">
    <source>
        <dbReference type="ARBA" id="ARBA00023136"/>
    </source>
</evidence>
<keyword evidence="14 20" id="KW-1133">Transmembrane helix</keyword>
<comment type="caution">
    <text evidence="23">The sequence shown here is derived from an EMBL/GenBank/DDBJ whole genome shotgun (WGS) entry which is preliminary data.</text>
</comment>
<evidence type="ECO:0000256" key="20">
    <source>
        <dbReference type="RuleBase" id="RU004494"/>
    </source>
</evidence>
<proteinExistence type="inferred from homology"/>
<dbReference type="SUPFAM" id="SSF50022">
    <property type="entry name" value="ISP domain"/>
    <property type="match status" value="1"/>
</dbReference>
<comment type="catalytic activity">
    <reaction evidence="19 20">
        <text>a quinol + 2 Fe(III)-[cytochrome c](out) = a quinone + 2 Fe(II)-[cytochrome c](out) + 2 H(+)(out)</text>
        <dbReference type="Rhea" id="RHEA:11484"/>
        <dbReference type="Rhea" id="RHEA-COMP:10350"/>
        <dbReference type="Rhea" id="RHEA-COMP:14399"/>
        <dbReference type="ChEBI" id="CHEBI:15378"/>
        <dbReference type="ChEBI" id="CHEBI:24646"/>
        <dbReference type="ChEBI" id="CHEBI:29033"/>
        <dbReference type="ChEBI" id="CHEBI:29034"/>
        <dbReference type="ChEBI" id="CHEBI:132124"/>
        <dbReference type="EC" id="7.1.1.8"/>
    </reaction>
</comment>
<evidence type="ECO:0000256" key="19">
    <source>
        <dbReference type="ARBA" id="ARBA00029351"/>
    </source>
</evidence>
<keyword evidence="9 20" id="KW-0812">Transmembrane</keyword>
<evidence type="ECO:0000256" key="10">
    <source>
        <dbReference type="ARBA" id="ARBA00022714"/>
    </source>
</evidence>
<evidence type="ECO:0000256" key="9">
    <source>
        <dbReference type="ARBA" id="ARBA00022692"/>
    </source>
</evidence>
<dbReference type="InterPro" id="IPR036922">
    <property type="entry name" value="Rieske_2Fe-2S_sf"/>
</dbReference>
<keyword evidence="24" id="KW-1185">Reference proteome</keyword>
<evidence type="ECO:0000256" key="7">
    <source>
        <dbReference type="ARBA" id="ARBA00022448"/>
    </source>
</evidence>
<feature type="transmembrane region" description="Helical" evidence="20">
    <location>
        <begin position="12"/>
        <end position="34"/>
    </location>
</feature>
<keyword evidence="17 20" id="KW-0472">Membrane</keyword>
<keyword evidence="13 20" id="KW-0249">Electron transport</keyword>
<keyword evidence="16" id="KW-0411">Iron-sulfur</keyword>